<dbReference type="Pfam" id="PF00582">
    <property type="entry name" value="Usp"/>
    <property type="match status" value="1"/>
</dbReference>
<gene>
    <name evidence="2" type="ORF">ZOSMA_7G01200</name>
</gene>
<dbReference type="InterPro" id="IPR006015">
    <property type="entry name" value="Universal_stress_UspA"/>
</dbReference>
<dbReference type="OMA" id="TCKQKEV"/>
<dbReference type="Proteomes" id="UP000036987">
    <property type="component" value="Unassembled WGS sequence"/>
</dbReference>
<dbReference type="CDD" id="cd23659">
    <property type="entry name" value="USP_At3g01520-like"/>
    <property type="match status" value="1"/>
</dbReference>
<dbReference type="FunFam" id="3.40.50.620:FF:000206">
    <property type="entry name" value="Universal stress protein family protein"/>
    <property type="match status" value="1"/>
</dbReference>
<dbReference type="OrthoDB" id="843225at2759"/>
<dbReference type="InterPro" id="IPR014729">
    <property type="entry name" value="Rossmann-like_a/b/a_fold"/>
</dbReference>
<keyword evidence="3" id="KW-1185">Reference proteome</keyword>
<dbReference type="GO" id="GO:0016787">
    <property type="term" value="F:hydrolase activity"/>
    <property type="evidence" value="ECO:0007669"/>
    <property type="project" value="UniProtKB-KW"/>
</dbReference>
<organism evidence="2 3">
    <name type="scientific">Zostera marina</name>
    <name type="common">Eelgrass</name>
    <dbReference type="NCBI Taxonomy" id="29655"/>
    <lineage>
        <taxon>Eukaryota</taxon>
        <taxon>Viridiplantae</taxon>
        <taxon>Streptophyta</taxon>
        <taxon>Embryophyta</taxon>
        <taxon>Tracheophyta</taxon>
        <taxon>Spermatophyta</taxon>
        <taxon>Magnoliopsida</taxon>
        <taxon>Liliopsida</taxon>
        <taxon>Zosteraceae</taxon>
        <taxon>Zostera</taxon>
    </lineage>
</organism>
<accession>A0A0K9NMT6</accession>
<dbReference type="AlphaFoldDB" id="A0A0K9NMT6"/>
<comment type="caution">
    <text evidence="2">The sequence shown here is derived from an EMBL/GenBank/DDBJ whole genome shotgun (WGS) entry which is preliminary data.</text>
</comment>
<proteinExistence type="predicted"/>
<feature type="domain" description="UspA" evidence="1">
    <location>
        <begin position="5"/>
        <end position="157"/>
    </location>
</feature>
<dbReference type="PANTHER" id="PTHR46100:SF2">
    <property type="entry name" value="OS05G0453700 PROTEIN"/>
    <property type="match status" value="1"/>
</dbReference>
<evidence type="ECO:0000259" key="1">
    <source>
        <dbReference type="Pfam" id="PF00582"/>
    </source>
</evidence>
<dbReference type="SUPFAM" id="SSF52402">
    <property type="entry name" value="Adenine nucleotide alpha hydrolases-like"/>
    <property type="match status" value="1"/>
</dbReference>
<dbReference type="InterPro" id="IPR006016">
    <property type="entry name" value="UspA"/>
</dbReference>
<keyword evidence="2" id="KW-0378">Hydrolase</keyword>
<protein>
    <submittedName>
        <fullName evidence="2">Adenine nucleotide alpha hydrolases-like superfamily</fullName>
    </submittedName>
</protein>
<dbReference type="STRING" id="29655.A0A0K9NMT6"/>
<name>A0A0K9NMT6_ZOSMR</name>
<reference evidence="3" key="1">
    <citation type="journal article" date="2016" name="Nature">
        <title>The genome of the seagrass Zostera marina reveals angiosperm adaptation to the sea.</title>
        <authorList>
            <person name="Olsen J.L."/>
            <person name="Rouze P."/>
            <person name="Verhelst B."/>
            <person name="Lin Y.-C."/>
            <person name="Bayer T."/>
            <person name="Collen J."/>
            <person name="Dattolo E."/>
            <person name="De Paoli E."/>
            <person name="Dittami S."/>
            <person name="Maumus F."/>
            <person name="Michel G."/>
            <person name="Kersting A."/>
            <person name="Lauritano C."/>
            <person name="Lohaus R."/>
            <person name="Toepel M."/>
            <person name="Tonon T."/>
            <person name="Vanneste K."/>
            <person name="Amirebrahimi M."/>
            <person name="Brakel J."/>
            <person name="Bostroem C."/>
            <person name="Chovatia M."/>
            <person name="Grimwood J."/>
            <person name="Jenkins J.W."/>
            <person name="Jueterbock A."/>
            <person name="Mraz A."/>
            <person name="Stam W.T."/>
            <person name="Tice H."/>
            <person name="Bornberg-Bauer E."/>
            <person name="Green P.J."/>
            <person name="Pearson G.A."/>
            <person name="Procaccini G."/>
            <person name="Duarte C.M."/>
            <person name="Schmutz J."/>
            <person name="Reusch T.B.H."/>
            <person name="Van de Peer Y."/>
        </authorList>
    </citation>
    <scope>NUCLEOTIDE SEQUENCE [LARGE SCALE GENOMIC DNA]</scope>
    <source>
        <strain evidence="3">cv. Finnish</strain>
    </source>
</reference>
<dbReference type="PANTHER" id="PTHR46100">
    <property type="entry name" value="IMP2'P"/>
    <property type="match status" value="1"/>
</dbReference>
<dbReference type="EMBL" id="LFYR01001978">
    <property type="protein sequence ID" value="KMZ58089.1"/>
    <property type="molecule type" value="Genomic_DNA"/>
</dbReference>
<sequence length="167" mass="18380">MRGDRKIGVALDFSPSSKLALQWAIDNLLDKGETLVVIIVKSETGEESKNKLWSPSGSSLIPLSEFREIAILKKYEIDPDIPVLDLLDTTFRLKEVTIVVKVYWGDAREKVVEAVEELKLDVLVMGSRGLSSIKRIFLGSVTNYVLSNASCPVTIIKDPKSTATAST</sequence>
<evidence type="ECO:0000313" key="2">
    <source>
        <dbReference type="EMBL" id="KMZ58089.1"/>
    </source>
</evidence>
<evidence type="ECO:0000313" key="3">
    <source>
        <dbReference type="Proteomes" id="UP000036987"/>
    </source>
</evidence>
<dbReference type="PRINTS" id="PR01438">
    <property type="entry name" value="UNVRSLSTRESS"/>
</dbReference>
<dbReference type="Gene3D" id="3.40.50.620">
    <property type="entry name" value="HUPs"/>
    <property type="match status" value="1"/>
</dbReference>